<keyword evidence="3 5" id="KW-0732">Signal</keyword>
<feature type="chain" id="PRO_5008609769" evidence="5">
    <location>
        <begin position="24"/>
        <end position="184"/>
    </location>
</feature>
<dbReference type="Pfam" id="PF00419">
    <property type="entry name" value="Fimbrial"/>
    <property type="match status" value="1"/>
</dbReference>
<protein>
    <submittedName>
        <fullName evidence="7">Fimbrial protein</fullName>
    </submittedName>
</protein>
<evidence type="ECO:0000313" key="7">
    <source>
        <dbReference type="EMBL" id="OBU09629.1"/>
    </source>
</evidence>
<evidence type="ECO:0000256" key="1">
    <source>
        <dbReference type="ARBA" id="ARBA00004561"/>
    </source>
</evidence>
<organism evidence="7 8">
    <name type="scientific">Morganella psychrotolerans</name>
    <dbReference type="NCBI Taxonomy" id="368603"/>
    <lineage>
        <taxon>Bacteria</taxon>
        <taxon>Pseudomonadati</taxon>
        <taxon>Pseudomonadota</taxon>
        <taxon>Gammaproteobacteria</taxon>
        <taxon>Enterobacterales</taxon>
        <taxon>Morganellaceae</taxon>
        <taxon>Morganella</taxon>
    </lineage>
</organism>
<dbReference type="Proteomes" id="UP000092247">
    <property type="component" value="Unassembled WGS sequence"/>
</dbReference>
<dbReference type="SUPFAM" id="SSF49401">
    <property type="entry name" value="Bacterial adhesins"/>
    <property type="match status" value="1"/>
</dbReference>
<evidence type="ECO:0000313" key="8">
    <source>
        <dbReference type="Proteomes" id="UP000092247"/>
    </source>
</evidence>
<comment type="subcellular location">
    <subcellularLocation>
        <location evidence="1">Fimbrium</location>
    </subcellularLocation>
</comment>
<comment type="caution">
    <text evidence="7">The sequence shown here is derived from an EMBL/GenBank/DDBJ whole genome shotgun (WGS) entry which is preliminary data.</text>
</comment>
<dbReference type="RefSeq" id="WP_067422690.1">
    <property type="nucleotide sequence ID" value="NZ_LZEX01000009.1"/>
</dbReference>
<dbReference type="InterPro" id="IPR036937">
    <property type="entry name" value="Adhesion_dom_fimbrial_sf"/>
</dbReference>
<name>A0A1B8HK40_9GAMM</name>
<dbReference type="PANTHER" id="PTHR33420:SF12">
    <property type="entry name" value="FIMBRIN-LIKE PROTEIN FIMI-RELATED"/>
    <property type="match status" value="1"/>
</dbReference>
<feature type="domain" description="Fimbrial-type adhesion" evidence="6">
    <location>
        <begin position="29"/>
        <end position="184"/>
    </location>
</feature>
<evidence type="ECO:0000259" key="6">
    <source>
        <dbReference type="Pfam" id="PF00419"/>
    </source>
</evidence>
<dbReference type="Gene3D" id="2.60.40.1090">
    <property type="entry name" value="Fimbrial-type adhesion domain"/>
    <property type="match status" value="1"/>
</dbReference>
<dbReference type="InterPro" id="IPR008966">
    <property type="entry name" value="Adhesion_dom_sf"/>
</dbReference>
<evidence type="ECO:0000256" key="2">
    <source>
        <dbReference type="ARBA" id="ARBA00006671"/>
    </source>
</evidence>
<accession>A0A1B8HK40</accession>
<reference evidence="7 8" key="1">
    <citation type="submission" date="2016-06" db="EMBL/GenBank/DDBJ databases">
        <authorList>
            <person name="Kjaerup R.B."/>
            <person name="Dalgaard T.S."/>
            <person name="Juul-Madsen H.R."/>
        </authorList>
    </citation>
    <scope>NUCLEOTIDE SEQUENCE [LARGE SCALE GENOMIC DNA]</scope>
    <source>
        <strain evidence="7 8">GCSL-Mp3</strain>
    </source>
</reference>
<dbReference type="GO" id="GO:0043709">
    <property type="term" value="P:cell adhesion involved in single-species biofilm formation"/>
    <property type="evidence" value="ECO:0007669"/>
    <property type="project" value="TreeGrafter"/>
</dbReference>
<dbReference type="AlphaFoldDB" id="A0A1B8HK40"/>
<dbReference type="PANTHER" id="PTHR33420">
    <property type="entry name" value="FIMBRIAL SUBUNIT ELFA-RELATED"/>
    <property type="match status" value="1"/>
</dbReference>
<evidence type="ECO:0000256" key="4">
    <source>
        <dbReference type="ARBA" id="ARBA00023263"/>
    </source>
</evidence>
<comment type="similarity">
    <text evidence="2">Belongs to the fimbrial protein family.</text>
</comment>
<dbReference type="InterPro" id="IPR050263">
    <property type="entry name" value="Bact_Fimbrial_Adh_Pro"/>
</dbReference>
<proteinExistence type="inferred from homology"/>
<feature type="signal peptide" evidence="5">
    <location>
        <begin position="1"/>
        <end position="23"/>
    </location>
</feature>
<gene>
    <name evidence="7" type="ORF">AYY17_18380</name>
</gene>
<dbReference type="InterPro" id="IPR000259">
    <property type="entry name" value="Adhesion_dom_fimbrial"/>
</dbReference>
<evidence type="ECO:0000256" key="3">
    <source>
        <dbReference type="ARBA" id="ARBA00022729"/>
    </source>
</evidence>
<dbReference type="GO" id="GO:0009289">
    <property type="term" value="C:pilus"/>
    <property type="evidence" value="ECO:0007669"/>
    <property type="project" value="UniProtKB-SubCell"/>
</dbReference>
<dbReference type="EMBL" id="LZEX01000009">
    <property type="protein sequence ID" value="OBU09629.1"/>
    <property type="molecule type" value="Genomic_DNA"/>
</dbReference>
<evidence type="ECO:0000256" key="5">
    <source>
        <dbReference type="SAM" id="SignalP"/>
    </source>
</evidence>
<sequence length="184" mass="19370">MKFSKLVLITAFTASVASFGVLAENTGTIKFTGNVVDSPCNIANKSLNQEITFGQLSRKSLEAGNSAEVGFDIELTNCDLNTTGTGSTPGAPVAIKTMELTFTGQNYTDGTNTLLATSTGNTNNLGIAIDGFKFEEAKSIISQMVNKKGDNTLSFKALAKAVTANQAVAEGQFSAITNFRISYQ</sequence>
<keyword evidence="4" id="KW-0281">Fimbrium</keyword>